<protein>
    <submittedName>
        <fullName evidence="1">Uncharacterized protein</fullName>
    </submittedName>
</protein>
<evidence type="ECO:0000313" key="1">
    <source>
        <dbReference type="EMBL" id="JAE05579.1"/>
    </source>
</evidence>
<organism evidence="1">
    <name type="scientific">Arundo donax</name>
    <name type="common">Giant reed</name>
    <name type="synonym">Donax arundinaceus</name>
    <dbReference type="NCBI Taxonomy" id="35708"/>
    <lineage>
        <taxon>Eukaryota</taxon>
        <taxon>Viridiplantae</taxon>
        <taxon>Streptophyta</taxon>
        <taxon>Embryophyta</taxon>
        <taxon>Tracheophyta</taxon>
        <taxon>Spermatophyta</taxon>
        <taxon>Magnoliopsida</taxon>
        <taxon>Liliopsida</taxon>
        <taxon>Poales</taxon>
        <taxon>Poaceae</taxon>
        <taxon>PACMAD clade</taxon>
        <taxon>Arundinoideae</taxon>
        <taxon>Arundineae</taxon>
        <taxon>Arundo</taxon>
    </lineage>
</organism>
<proteinExistence type="predicted"/>
<name>A0A0A9F304_ARUDO</name>
<sequence length="104" mass="11804">MILDQLTRCTQNSYKGSNCILFRNDMLLHSSLAVHETKFWRSVAVQHVITVLDGAHYAGVTAVRRLAVKFGDSRCTSVRVHLIVGLFCQQCKFHSEFAACTMWQ</sequence>
<accession>A0A0A9F304</accession>
<dbReference type="AlphaFoldDB" id="A0A0A9F304"/>
<reference evidence="1" key="1">
    <citation type="submission" date="2014-09" db="EMBL/GenBank/DDBJ databases">
        <authorList>
            <person name="Magalhaes I.L.F."/>
            <person name="Oliveira U."/>
            <person name="Santos F.R."/>
            <person name="Vidigal T.H.D.A."/>
            <person name="Brescovit A.D."/>
            <person name="Santos A.J."/>
        </authorList>
    </citation>
    <scope>NUCLEOTIDE SEQUENCE</scope>
    <source>
        <tissue evidence="1">Shoot tissue taken approximately 20 cm above the soil surface</tissue>
    </source>
</reference>
<reference evidence="1" key="2">
    <citation type="journal article" date="2015" name="Data Brief">
        <title>Shoot transcriptome of the giant reed, Arundo donax.</title>
        <authorList>
            <person name="Barrero R.A."/>
            <person name="Guerrero F.D."/>
            <person name="Moolhuijzen P."/>
            <person name="Goolsby J.A."/>
            <person name="Tidwell J."/>
            <person name="Bellgard S.E."/>
            <person name="Bellgard M.I."/>
        </authorList>
    </citation>
    <scope>NUCLEOTIDE SEQUENCE</scope>
    <source>
        <tissue evidence="1">Shoot tissue taken approximately 20 cm above the soil surface</tissue>
    </source>
</reference>
<dbReference type="EMBL" id="GBRH01192317">
    <property type="protein sequence ID" value="JAE05579.1"/>
    <property type="molecule type" value="Transcribed_RNA"/>
</dbReference>